<keyword evidence="8 9" id="KW-0472">Membrane</keyword>
<dbReference type="HOGENOM" id="CLU_101461_2_1_1"/>
<keyword evidence="5" id="KW-0653">Protein transport</keyword>
<evidence type="ECO:0000256" key="4">
    <source>
        <dbReference type="ARBA" id="ARBA00022792"/>
    </source>
</evidence>
<evidence type="ECO:0000256" key="8">
    <source>
        <dbReference type="ARBA" id="ARBA00023136"/>
    </source>
</evidence>
<protein>
    <recommendedName>
        <fullName evidence="14">Mitochondrial import inner membrane translocase subunit TIM16</fullName>
    </recommendedName>
</protein>
<keyword evidence="6" id="KW-0811">Translocation</keyword>
<dbReference type="OMA" id="AKYLIQI"/>
<dbReference type="KEGG" id="gtt:GUITHDRAFT_152490"/>
<keyword evidence="10" id="KW-0732">Signal</keyword>
<dbReference type="GeneID" id="17302812"/>
<evidence type="ECO:0000313" key="11">
    <source>
        <dbReference type="EMBL" id="EKX45947.1"/>
    </source>
</evidence>
<comment type="subcellular location">
    <subcellularLocation>
        <location evidence="1">Mitochondrion inner membrane</location>
        <topology evidence="1">Peripheral membrane protein</topology>
    </subcellularLocation>
</comment>
<feature type="transmembrane region" description="Helical" evidence="9">
    <location>
        <begin position="6"/>
        <end position="27"/>
    </location>
</feature>
<evidence type="ECO:0000256" key="3">
    <source>
        <dbReference type="ARBA" id="ARBA00022448"/>
    </source>
</evidence>
<dbReference type="GO" id="GO:0030150">
    <property type="term" value="P:protein import into mitochondrial matrix"/>
    <property type="evidence" value="ECO:0007669"/>
    <property type="project" value="InterPro"/>
</dbReference>
<dbReference type="PaxDb" id="55529-EKX45947"/>
<keyword evidence="9" id="KW-0812">Transmembrane</keyword>
<evidence type="ECO:0000256" key="10">
    <source>
        <dbReference type="SAM" id="SignalP"/>
    </source>
</evidence>
<reference evidence="13" key="2">
    <citation type="submission" date="2012-11" db="EMBL/GenBank/DDBJ databases">
        <authorList>
            <person name="Kuo A."/>
            <person name="Curtis B.A."/>
            <person name="Tanifuji G."/>
            <person name="Burki F."/>
            <person name="Gruber A."/>
            <person name="Irimia M."/>
            <person name="Maruyama S."/>
            <person name="Arias M.C."/>
            <person name="Ball S.G."/>
            <person name="Gile G.H."/>
            <person name="Hirakawa Y."/>
            <person name="Hopkins J.F."/>
            <person name="Rensing S.A."/>
            <person name="Schmutz J."/>
            <person name="Symeonidi A."/>
            <person name="Elias M."/>
            <person name="Eveleigh R.J."/>
            <person name="Herman E.K."/>
            <person name="Klute M.J."/>
            <person name="Nakayama T."/>
            <person name="Obornik M."/>
            <person name="Reyes-Prieto A."/>
            <person name="Armbrust E.V."/>
            <person name="Aves S.J."/>
            <person name="Beiko R.G."/>
            <person name="Coutinho P."/>
            <person name="Dacks J.B."/>
            <person name="Durnford D.G."/>
            <person name="Fast N.M."/>
            <person name="Green B.R."/>
            <person name="Grisdale C."/>
            <person name="Hempe F."/>
            <person name="Henrissat B."/>
            <person name="Hoppner M.P."/>
            <person name="Ishida K.-I."/>
            <person name="Kim E."/>
            <person name="Koreny L."/>
            <person name="Kroth P.G."/>
            <person name="Liu Y."/>
            <person name="Malik S.-B."/>
            <person name="Maier U.G."/>
            <person name="McRose D."/>
            <person name="Mock T."/>
            <person name="Neilson J.A."/>
            <person name="Onodera N.T."/>
            <person name="Poole A.M."/>
            <person name="Pritham E.J."/>
            <person name="Richards T.A."/>
            <person name="Rocap G."/>
            <person name="Roy S.W."/>
            <person name="Sarai C."/>
            <person name="Schaack S."/>
            <person name="Shirato S."/>
            <person name="Slamovits C.H."/>
            <person name="Spencer D.F."/>
            <person name="Suzuki S."/>
            <person name="Worden A.Z."/>
            <person name="Zauner S."/>
            <person name="Barry K."/>
            <person name="Bell C."/>
            <person name="Bharti A.K."/>
            <person name="Crow J.A."/>
            <person name="Grimwood J."/>
            <person name="Kramer R."/>
            <person name="Lindquist E."/>
            <person name="Lucas S."/>
            <person name="Salamov A."/>
            <person name="McFadden G.I."/>
            <person name="Lane C.E."/>
            <person name="Keeling P.J."/>
            <person name="Gray M.W."/>
            <person name="Grigoriev I.V."/>
            <person name="Archibald J.M."/>
        </authorList>
    </citation>
    <scope>NUCLEOTIDE SEQUENCE</scope>
    <source>
        <strain evidence="13">CCMP2712</strain>
    </source>
</reference>
<reference evidence="11 13" key="1">
    <citation type="journal article" date="2012" name="Nature">
        <title>Algal genomes reveal evolutionary mosaicism and the fate of nucleomorphs.</title>
        <authorList>
            <consortium name="DOE Joint Genome Institute"/>
            <person name="Curtis B.A."/>
            <person name="Tanifuji G."/>
            <person name="Burki F."/>
            <person name="Gruber A."/>
            <person name="Irimia M."/>
            <person name="Maruyama S."/>
            <person name="Arias M.C."/>
            <person name="Ball S.G."/>
            <person name="Gile G.H."/>
            <person name="Hirakawa Y."/>
            <person name="Hopkins J.F."/>
            <person name="Kuo A."/>
            <person name="Rensing S.A."/>
            <person name="Schmutz J."/>
            <person name="Symeonidi A."/>
            <person name="Elias M."/>
            <person name="Eveleigh R.J."/>
            <person name="Herman E.K."/>
            <person name="Klute M.J."/>
            <person name="Nakayama T."/>
            <person name="Obornik M."/>
            <person name="Reyes-Prieto A."/>
            <person name="Armbrust E.V."/>
            <person name="Aves S.J."/>
            <person name="Beiko R.G."/>
            <person name="Coutinho P."/>
            <person name="Dacks J.B."/>
            <person name="Durnford D.G."/>
            <person name="Fast N.M."/>
            <person name="Green B.R."/>
            <person name="Grisdale C.J."/>
            <person name="Hempel F."/>
            <person name="Henrissat B."/>
            <person name="Hoppner M.P."/>
            <person name="Ishida K."/>
            <person name="Kim E."/>
            <person name="Koreny L."/>
            <person name="Kroth P.G."/>
            <person name="Liu Y."/>
            <person name="Malik S.B."/>
            <person name="Maier U.G."/>
            <person name="McRose D."/>
            <person name="Mock T."/>
            <person name="Neilson J.A."/>
            <person name="Onodera N.T."/>
            <person name="Poole A.M."/>
            <person name="Pritham E.J."/>
            <person name="Richards T.A."/>
            <person name="Rocap G."/>
            <person name="Roy S.W."/>
            <person name="Sarai C."/>
            <person name="Schaack S."/>
            <person name="Shirato S."/>
            <person name="Slamovits C.H."/>
            <person name="Spencer D.F."/>
            <person name="Suzuki S."/>
            <person name="Worden A.Z."/>
            <person name="Zauner S."/>
            <person name="Barry K."/>
            <person name="Bell C."/>
            <person name="Bharti A.K."/>
            <person name="Crow J.A."/>
            <person name="Grimwood J."/>
            <person name="Kramer R."/>
            <person name="Lindquist E."/>
            <person name="Lucas S."/>
            <person name="Salamov A."/>
            <person name="McFadden G.I."/>
            <person name="Lane C.E."/>
            <person name="Keeling P.J."/>
            <person name="Gray M.W."/>
            <person name="Grigoriev I.V."/>
            <person name="Archibald J.M."/>
        </authorList>
    </citation>
    <scope>NUCLEOTIDE SEQUENCE</scope>
    <source>
        <strain evidence="11 13">CCMP2712</strain>
    </source>
</reference>
<evidence type="ECO:0000256" key="5">
    <source>
        <dbReference type="ARBA" id="ARBA00022927"/>
    </source>
</evidence>
<dbReference type="eggNOG" id="KOG3442">
    <property type="taxonomic scope" value="Eukaryota"/>
</dbReference>
<keyword evidence="9" id="KW-1133">Transmembrane helix</keyword>
<dbReference type="Pfam" id="PF03656">
    <property type="entry name" value="Pam16"/>
    <property type="match status" value="1"/>
</dbReference>
<dbReference type="EMBL" id="JH992996">
    <property type="protein sequence ID" value="EKX45947.1"/>
    <property type="molecule type" value="Genomic_DNA"/>
</dbReference>
<dbReference type="OrthoDB" id="10262892at2759"/>
<dbReference type="AlphaFoldDB" id="L1JCB7"/>
<dbReference type="PANTHER" id="PTHR12388:SF0">
    <property type="entry name" value="MITOCHONDRIAL IMPORT INNER MEMBRANE TRANSLOCASE SUBUNIT TIM16"/>
    <property type="match status" value="1"/>
</dbReference>
<dbReference type="Proteomes" id="UP000011087">
    <property type="component" value="Unassembled WGS sequence"/>
</dbReference>
<keyword evidence="13" id="KW-1185">Reference proteome</keyword>
<name>L1JCB7_GUITC</name>
<dbReference type="InterPro" id="IPR036869">
    <property type="entry name" value="J_dom_sf"/>
</dbReference>
<dbReference type="PANTHER" id="PTHR12388">
    <property type="entry name" value="MITOCHONDRIA ASSOCIATED GRANULOCYTE MACROPHAGE CSF SIGNALING MOLECULE"/>
    <property type="match status" value="1"/>
</dbReference>
<evidence type="ECO:0000256" key="2">
    <source>
        <dbReference type="ARBA" id="ARBA00008817"/>
    </source>
</evidence>
<dbReference type="SUPFAM" id="SSF46565">
    <property type="entry name" value="Chaperone J-domain"/>
    <property type="match status" value="1"/>
</dbReference>
<dbReference type="InterPro" id="IPR005341">
    <property type="entry name" value="Tim16"/>
</dbReference>
<keyword evidence="4" id="KW-0999">Mitochondrion inner membrane</keyword>
<dbReference type="STRING" id="905079.L1JCB7"/>
<dbReference type="GO" id="GO:0005744">
    <property type="term" value="C:TIM23 mitochondrial import inner membrane translocase complex"/>
    <property type="evidence" value="ECO:0007669"/>
    <property type="project" value="InterPro"/>
</dbReference>
<proteinExistence type="inferred from homology"/>
<dbReference type="RefSeq" id="XP_005832927.1">
    <property type="nucleotide sequence ID" value="XM_005832870.1"/>
</dbReference>
<gene>
    <name evidence="11" type="ORF">GUITHDRAFT_152490</name>
</gene>
<evidence type="ECO:0000256" key="7">
    <source>
        <dbReference type="ARBA" id="ARBA00023128"/>
    </source>
</evidence>
<reference evidence="12" key="3">
    <citation type="submission" date="2016-03" db="UniProtKB">
        <authorList>
            <consortium name="EnsemblProtists"/>
        </authorList>
    </citation>
    <scope>IDENTIFICATION</scope>
</reference>
<accession>L1JCB7</accession>
<evidence type="ECO:0000313" key="12">
    <source>
        <dbReference type="EnsemblProtists" id="EKX45947"/>
    </source>
</evidence>
<keyword evidence="7" id="KW-0496">Mitochondrion</keyword>
<evidence type="ECO:0000256" key="9">
    <source>
        <dbReference type="SAM" id="Phobius"/>
    </source>
</evidence>
<evidence type="ECO:0000256" key="6">
    <source>
        <dbReference type="ARBA" id="ARBA00023010"/>
    </source>
</evidence>
<dbReference type="Gene3D" id="1.10.287.110">
    <property type="entry name" value="DnaJ domain"/>
    <property type="match status" value="1"/>
</dbReference>
<keyword evidence="3" id="KW-0813">Transport</keyword>
<organism evidence="11">
    <name type="scientific">Guillardia theta (strain CCMP2712)</name>
    <name type="common">Cryptophyte</name>
    <dbReference type="NCBI Taxonomy" id="905079"/>
    <lineage>
        <taxon>Eukaryota</taxon>
        <taxon>Cryptophyceae</taxon>
        <taxon>Pyrenomonadales</taxon>
        <taxon>Geminigeraceae</taxon>
        <taxon>Guillardia</taxon>
    </lineage>
</organism>
<evidence type="ECO:0000313" key="13">
    <source>
        <dbReference type="Proteomes" id="UP000011087"/>
    </source>
</evidence>
<dbReference type="FunFam" id="1.10.287.110:FF:000006">
    <property type="entry name" value="Import inner membrane translocase subunit TIM16"/>
    <property type="match status" value="1"/>
</dbReference>
<dbReference type="EnsemblProtists" id="EKX45947">
    <property type="protein sequence ID" value="EKX45947"/>
    <property type="gene ID" value="GUITHDRAFT_152490"/>
</dbReference>
<feature type="signal peptide" evidence="10">
    <location>
        <begin position="1"/>
        <end position="18"/>
    </location>
</feature>
<evidence type="ECO:0000256" key="1">
    <source>
        <dbReference type="ARBA" id="ARBA00004637"/>
    </source>
</evidence>
<evidence type="ECO:0008006" key="14">
    <source>
        <dbReference type="Google" id="ProtNLM"/>
    </source>
</evidence>
<feature type="chain" id="PRO_5008771133" description="Mitochondrial import inner membrane translocase subunit TIM16" evidence="10">
    <location>
        <begin position="19"/>
        <end position="117"/>
    </location>
</feature>
<comment type="similarity">
    <text evidence="2">Belongs to the TIM16/PAM16 family.</text>
</comment>
<sequence length="117" mass="12556">MAPLPSVFSAVFRVAAVAAPIVGRALVDAYKQAMINAQAGGAARQAVLKSSKMSRDEAIKILNVEKAADIETIKQKYKLLFENNDPSRGGSKYLQSKIEVAHRILSEGQGGEAKQQT</sequence>